<keyword evidence="5 9" id="KW-0812">Transmembrane</keyword>
<dbReference type="InterPro" id="IPR002523">
    <property type="entry name" value="MgTranspt_CorA/ZnTranspt_ZntB"/>
</dbReference>
<evidence type="ECO:0000313" key="10">
    <source>
        <dbReference type="EMBL" id="KAK0624220.1"/>
    </source>
</evidence>
<evidence type="ECO:0000313" key="11">
    <source>
        <dbReference type="Proteomes" id="UP001175000"/>
    </source>
</evidence>
<keyword evidence="7 9" id="KW-0472">Membrane</keyword>
<feature type="region of interest" description="Disordered" evidence="8">
    <location>
        <begin position="184"/>
        <end position="233"/>
    </location>
</feature>
<dbReference type="SUPFAM" id="SSF144083">
    <property type="entry name" value="Magnesium transport protein CorA, transmembrane region"/>
    <property type="match status" value="1"/>
</dbReference>
<gene>
    <name evidence="10" type="ORF">B0T14DRAFT_565509</name>
</gene>
<dbReference type="InterPro" id="IPR045863">
    <property type="entry name" value="CorA_TM1_TM2"/>
</dbReference>
<dbReference type="AlphaFoldDB" id="A0AA39WZ11"/>
<dbReference type="GO" id="GO:0015087">
    <property type="term" value="F:cobalt ion transmembrane transporter activity"/>
    <property type="evidence" value="ECO:0007669"/>
    <property type="project" value="TreeGrafter"/>
</dbReference>
<dbReference type="GO" id="GO:0005886">
    <property type="term" value="C:plasma membrane"/>
    <property type="evidence" value="ECO:0007669"/>
    <property type="project" value="UniProtKB-SubCell"/>
</dbReference>
<dbReference type="GO" id="GO:0000287">
    <property type="term" value="F:magnesium ion binding"/>
    <property type="evidence" value="ECO:0007669"/>
    <property type="project" value="TreeGrafter"/>
</dbReference>
<feature type="region of interest" description="Disordered" evidence="8">
    <location>
        <begin position="1"/>
        <end position="37"/>
    </location>
</feature>
<dbReference type="Gene3D" id="1.20.58.340">
    <property type="entry name" value="Magnesium transport protein CorA, transmembrane region"/>
    <property type="match status" value="2"/>
</dbReference>
<dbReference type="Pfam" id="PF01544">
    <property type="entry name" value="CorA"/>
    <property type="match status" value="1"/>
</dbReference>
<evidence type="ECO:0000256" key="1">
    <source>
        <dbReference type="ARBA" id="ARBA00004651"/>
    </source>
</evidence>
<dbReference type="PANTHER" id="PTHR46494:SF1">
    <property type="entry name" value="CORA FAMILY METAL ION TRANSPORTER (EUROFUNG)"/>
    <property type="match status" value="1"/>
</dbReference>
<sequence>MDSGTSVNRRNNSRTNTNSSAHVHQPLRQTQQDGGARIPVRASTMQTIKDLDDFEARHGWRPGTEPGVDTSRADGGHSTMIKPHDECQITVVDFSVDKINVEELDNKQLIDFLKLPQPEWVQCRWINVNGLDWGVIKAIGQTKKLHRLAVEDLMNTNGRAKADWYHNHAFIVLTLQKLIHLDDPKEKEKDAAHNQAPGPGNLLRRLTMAPPAHDNNIENGRARMDSSTSQTPLVPRTIHRYHASPNTPRTQFMEERSALLSRHLAVAAEQVSIFLTSDNTVIAFFESSADDVEVPILTRLTSPSTILRQSCDASLLTQAIIDVIVDMAIPVQSAYSDTIGDIEMDVLTLGPDIQQSKDLYILAAEVKKMRSFVQPIENIINTIREHKAPSSYLQLDHETALRDLRDPEKGVIITPVTAMYLNDVLDHCLLIRDNLWEITKAADDLIDLVFNTIAAYQNETLKQLTIATIVFLPLTFLTGYFGQNFDPFPELEKGTIFFWQIAVPVSVGMVLLLQREMIYQHLKSLFQRRRISNWKRRVKETGRG</sequence>
<feature type="transmembrane region" description="Helical" evidence="9">
    <location>
        <begin position="494"/>
        <end position="513"/>
    </location>
</feature>
<evidence type="ECO:0000256" key="5">
    <source>
        <dbReference type="ARBA" id="ARBA00022692"/>
    </source>
</evidence>
<dbReference type="Proteomes" id="UP001175000">
    <property type="component" value="Unassembled WGS sequence"/>
</dbReference>
<proteinExistence type="inferred from homology"/>
<dbReference type="Gene3D" id="3.30.460.20">
    <property type="entry name" value="CorA soluble domain-like"/>
    <property type="match status" value="1"/>
</dbReference>
<reference evidence="10" key="1">
    <citation type="submission" date="2023-06" db="EMBL/GenBank/DDBJ databases">
        <title>Genome-scale phylogeny and comparative genomics of the fungal order Sordariales.</title>
        <authorList>
            <consortium name="Lawrence Berkeley National Laboratory"/>
            <person name="Hensen N."/>
            <person name="Bonometti L."/>
            <person name="Westerberg I."/>
            <person name="Brannstrom I.O."/>
            <person name="Guillou S."/>
            <person name="Cros-Aarteil S."/>
            <person name="Calhoun S."/>
            <person name="Haridas S."/>
            <person name="Kuo A."/>
            <person name="Mondo S."/>
            <person name="Pangilinan J."/>
            <person name="Riley R."/>
            <person name="Labutti K."/>
            <person name="Andreopoulos B."/>
            <person name="Lipzen A."/>
            <person name="Chen C."/>
            <person name="Yanf M."/>
            <person name="Daum C."/>
            <person name="Ng V."/>
            <person name="Clum A."/>
            <person name="Steindorff A."/>
            <person name="Ohm R."/>
            <person name="Martin F."/>
            <person name="Silar P."/>
            <person name="Natvig D."/>
            <person name="Lalanne C."/>
            <person name="Gautier V."/>
            <person name="Ament-Velasquez S.L."/>
            <person name="Kruys A."/>
            <person name="Hutchinson M.I."/>
            <person name="Powell A.J."/>
            <person name="Barry K."/>
            <person name="Miller A.N."/>
            <person name="Grigoriev I.V."/>
            <person name="Debuchy R."/>
            <person name="Gladieux P."/>
            <person name="Thoren M.H."/>
            <person name="Johannesson H."/>
        </authorList>
    </citation>
    <scope>NUCLEOTIDE SEQUENCE</scope>
    <source>
        <strain evidence="10">CBS 606.72</strain>
    </source>
</reference>
<evidence type="ECO:0000256" key="8">
    <source>
        <dbReference type="SAM" id="MobiDB-lite"/>
    </source>
</evidence>
<feature type="transmembrane region" description="Helical" evidence="9">
    <location>
        <begin position="464"/>
        <end position="482"/>
    </location>
</feature>
<comment type="similarity">
    <text evidence="2">Belongs to the CorA metal ion transporter (MIT) (TC 1.A.35) family.</text>
</comment>
<evidence type="ECO:0000256" key="4">
    <source>
        <dbReference type="ARBA" id="ARBA00022475"/>
    </source>
</evidence>
<dbReference type="PANTHER" id="PTHR46494">
    <property type="entry name" value="CORA FAMILY METAL ION TRANSPORTER (EUROFUNG)"/>
    <property type="match status" value="1"/>
</dbReference>
<feature type="region of interest" description="Disordered" evidence="8">
    <location>
        <begin position="54"/>
        <end position="81"/>
    </location>
</feature>
<dbReference type="GO" id="GO:0050897">
    <property type="term" value="F:cobalt ion binding"/>
    <property type="evidence" value="ECO:0007669"/>
    <property type="project" value="TreeGrafter"/>
</dbReference>
<organism evidence="10 11">
    <name type="scientific">Immersiella caudata</name>
    <dbReference type="NCBI Taxonomy" id="314043"/>
    <lineage>
        <taxon>Eukaryota</taxon>
        <taxon>Fungi</taxon>
        <taxon>Dikarya</taxon>
        <taxon>Ascomycota</taxon>
        <taxon>Pezizomycotina</taxon>
        <taxon>Sordariomycetes</taxon>
        <taxon>Sordariomycetidae</taxon>
        <taxon>Sordariales</taxon>
        <taxon>Lasiosphaeriaceae</taxon>
        <taxon>Immersiella</taxon>
    </lineage>
</organism>
<keyword evidence="6 9" id="KW-1133">Transmembrane helix</keyword>
<accession>A0AA39WZ11</accession>
<keyword evidence="11" id="KW-1185">Reference proteome</keyword>
<evidence type="ECO:0000256" key="3">
    <source>
        <dbReference type="ARBA" id="ARBA00022448"/>
    </source>
</evidence>
<feature type="compositionally biased region" description="Low complexity" evidence="8">
    <location>
        <begin position="1"/>
        <end position="20"/>
    </location>
</feature>
<dbReference type="InterPro" id="IPR045861">
    <property type="entry name" value="CorA_cytoplasmic_dom"/>
</dbReference>
<comment type="caution">
    <text evidence="10">The sequence shown here is derived from an EMBL/GenBank/DDBJ whole genome shotgun (WGS) entry which is preliminary data.</text>
</comment>
<evidence type="ECO:0000256" key="6">
    <source>
        <dbReference type="ARBA" id="ARBA00022989"/>
    </source>
</evidence>
<keyword evidence="4" id="KW-1003">Cell membrane</keyword>
<evidence type="ECO:0000256" key="9">
    <source>
        <dbReference type="SAM" id="Phobius"/>
    </source>
</evidence>
<protein>
    <submittedName>
        <fullName evidence="10">Uncharacterized protein</fullName>
    </submittedName>
</protein>
<dbReference type="SUPFAM" id="SSF143865">
    <property type="entry name" value="CorA soluble domain-like"/>
    <property type="match status" value="1"/>
</dbReference>
<comment type="subcellular location">
    <subcellularLocation>
        <location evidence="1">Cell membrane</location>
        <topology evidence="1">Multi-pass membrane protein</topology>
    </subcellularLocation>
</comment>
<dbReference type="EMBL" id="JAULSU010000003">
    <property type="protein sequence ID" value="KAK0624220.1"/>
    <property type="molecule type" value="Genomic_DNA"/>
</dbReference>
<evidence type="ECO:0000256" key="7">
    <source>
        <dbReference type="ARBA" id="ARBA00023136"/>
    </source>
</evidence>
<name>A0AA39WZ11_9PEZI</name>
<keyword evidence="3" id="KW-0813">Transport</keyword>
<evidence type="ECO:0000256" key="2">
    <source>
        <dbReference type="ARBA" id="ARBA00009765"/>
    </source>
</evidence>
<dbReference type="GO" id="GO:0015095">
    <property type="term" value="F:magnesium ion transmembrane transporter activity"/>
    <property type="evidence" value="ECO:0007669"/>
    <property type="project" value="TreeGrafter"/>
</dbReference>